<evidence type="ECO:0000256" key="2">
    <source>
        <dbReference type="SAM" id="MobiDB-lite"/>
    </source>
</evidence>
<keyword evidence="4" id="KW-1185">Reference proteome</keyword>
<dbReference type="AlphaFoldDB" id="A0A059J1H5"/>
<proteinExistence type="predicted"/>
<protein>
    <recommendedName>
        <fullName evidence="5">PLD phosphodiesterase domain-containing protein</fullName>
    </recommendedName>
</protein>
<organism evidence="3 4">
    <name type="scientific">Trichophyton interdigitale (strain MR816)</name>
    <dbReference type="NCBI Taxonomy" id="1215338"/>
    <lineage>
        <taxon>Eukaryota</taxon>
        <taxon>Fungi</taxon>
        <taxon>Dikarya</taxon>
        <taxon>Ascomycota</taxon>
        <taxon>Pezizomycotina</taxon>
        <taxon>Eurotiomycetes</taxon>
        <taxon>Eurotiomycetidae</taxon>
        <taxon>Onygenales</taxon>
        <taxon>Arthrodermataceae</taxon>
        <taxon>Trichophyton</taxon>
    </lineage>
</organism>
<dbReference type="GO" id="GO:0006281">
    <property type="term" value="P:DNA repair"/>
    <property type="evidence" value="ECO:0007669"/>
    <property type="project" value="InterPro"/>
</dbReference>
<accession>A0A059J1H5</accession>
<dbReference type="PANTHER" id="PTHR12415:SF4">
    <property type="entry name" value="TYROSYL-DNA PHOSPHODIESTERASE DOMAIN-CONTAINING PROTEIN"/>
    <property type="match status" value="1"/>
</dbReference>
<feature type="compositionally biased region" description="Low complexity" evidence="2">
    <location>
        <begin position="110"/>
        <end position="124"/>
    </location>
</feature>
<dbReference type="GO" id="GO:0005634">
    <property type="term" value="C:nucleus"/>
    <property type="evidence" value="ECO:0007669"/>
    <property type="project" value="InterPro"/>
</dbReference>
<name>A0A059J1H5_TRIIM</name>
<dbReference type="PANTHER" id="PTHR12415">
    <property type="entry name" value="TYROSYL-DNA PHOSPHODIESTERASE 1"/>
    <property type="match status" value="1"/>
</dbReference>
<dbReference type="OrthoDB" id="47785at2759"/>
<dbReference type="GO" id="GO:0003690">
    <property type="term" value="F:double-stranded DNA binding"/>
    <property type="evidence" value="ECO:0007669"/>
    <property type="project" value="TreeGrafter"/>
</dbReference>
<feature type="region of interest" description="Disordered" evidence="2">
    <location>
        <begin position="106"/>
        <end position="125"/>
    </location>
</feature>
<dbReference type="Gene3D" id="3.30.870.10">
    <property type="entry name" value="Endonuclease Chain A"/>
    <property type="match status" value="1"/>
</dbReference>
<evidence type="ECO:0000313" key="3">
    <source>
        <dbReference type="EMBL" id="KDB21357.1"/>
    </source>
</evidence>
<dbReference type="STRING" id="1215338.A0A059J1H5"/>
<evidence type="ECO:0000313" key="4">
    <source>
        <dbReference type="Proteomes" id="UP000024533"/>
    </source>
</evidence>
<dbReference type="HOGENOM" id="CLU_087497_0_0_1"/>
<dbReference type="OMA" id="DCAGWAY"/>
<dbReference type="GO" id="GO:0017005">
    <property type="term" value="F:3'-tyrosyl-DNA phosphodiesterase activity"/>
    <property type="evidence" value="ECO:0007669"/>
    <property type="project" value="TreeGrafter"/>
</dbReference>
<dbReference type="Proteomes" id="UP000024533">
    <property type="component" value="Unassembled WGS sequence"/>
</dbReference>
<evidence type="ECO:0008006" key="5">
    <source>
        <dbReference type="Google" id="ProtNLM"/>
    </source>
</evidence>
<dbReference type="SUPFAM" id="SSF56024">
    <property type="entry name" value="Phospholipase D/nuclease"/>
    <property type="match status" value="1"/>
</dbReference>
<reference evidence="3 4" key="1">
    <citation type="submission" date="2014-02" db="EMBL/GenBank/DDBJ databases">
        <title>The Genome Sequence of Trichophyton interdigitale MR816.</title>
        <authorList>
            <consortium name="The Broad Institute Genomics Platform"/>
            <person name="Cuomo C.A."/>
            <person name="White T.C."/>
            <person name="Graser Y."/>
            <person name="Martinez-Rossi N."/>
            <person name="Heitman J."/>
            <person name="Young S.K."/>
            <person name="Zeng Q."/>
            <person name="Gargeya S."/>
            <person name="Abouelleil A."/>
            <person name="Alvarado L."/>
            <person name="Chapman S.B."/>
            <person name="Gainer-Dewar J."/>
            <person name="Goldberg J."/>
            <person name="Griggs A."/>
            <person name="Gujja S."/>
            <person name="Hansen M."/>
            <person name="Howarth C."/>
            <person name="Imamovic A."/>
            <person name="Larimer J."/>
            <person name="Martinez D."/>
            <person name="Murphy C."/>
            <person name="Pearson M.D."/>
            <person name="Persinoti G."/>
            <person name="Poon T."/>
            <person name="Priest M."/>
            <person name="Roberts A.D."/>
            <person name="Saif S."/>
            <person name="Shea T.D."/>
            <person name="Sykes S.N."/>
            <person name="Wortman J."/>
            <person name="Nusbaum C."/>
            <person name="Birren B."/>
        </authorList>
    </citation>
    <scope>NUCLEOTIDE SEQUENCE [LARGE SCALE GENOMIC DNA]</scope>
    <source>
        <strain evidence="3 4">MR816</strain>
    </source>
</reference>
<dbReference type="InterPro" id="IPR010347">
    <property type="entry name" value="Tdp1"/>
</dbReference>
<dbReference type="EMBL" id="AOKY01000513">
    <property type="protein sequence ID" value="KDB21357.1"/>
    <property type="molecule type" value="Genomic_DNA"/>
</dbReference>
<feature type="site" description="Interaction with DNA" evidence="1">
    <location>
        <position position="69"/>
    </location>
</feature>
<dbReference type="GO" id="GO:0003697">
    <property type="term" value="F:single-stranded DNA binding"/>
    <property type="evidence" value="ECO:0007669"/>
    <property type="project" value="TreeGrafter"/>
</dbReference>
<comment type="caution">
    <text evidence="3">The sequence shown here is derived from an EMBL/GenBank/DDBJ whole genome shotgun (WGS) entry which is preliminary data.</text>
</comment>
<evidence type="ECO:0000256" key="1">
    <source>
        <dbReference type="PIRSR" id="PIRSR610347-3"/>
    </source>
</evidence>
<gene>
    <name evidence="3" type="ORF">H109_06706</name>
</gene>
<sequence length="169" mass="18688">MSKWYNSPMFPRDVMRDNRSVREGLLMHSKVSKINATIHVPPPKGEARKGESRSADCAGWAYVGSANLSESAWGRLVIDRKTKQAKLNCRNWESGVVVPVGRVEEDGTERGASAEAAAGGAAAEAETEAELSRVFRAAVPVPMQEPGREYAEDEQPWFYLEHFHGDNNE</sequence>
<dbReference type="Pfam" id="PF06087">
    <property type="entry name" value="Tyr-DNA_phospho"/>
    <property type="match status" value="1"/>
</dbReference>